<dbReference type="OrthoDB" id="9786272at2"/>
<dbReference type="RefSeq" id="WP_037444615.1">
    <property type="nucleotide sequence ID" value="NZ_JNFF01000117.1"/>
</dbReference>
<dbReference type="AlphaFoldDB" id="A0A081PBL7"/>
<gene>
    <name evidence="6" type="ORF">N180_00180</name>
</gene>
<dbReference type="PANTHER" id="PTHR10196">
    <property type="entry name" value="SUGAR KINASE"/>
    <property type="match status" value="1"/>
</dbReference>
<dbReference type="Proteomes" id="UP000028007">
    <property type="component" value="Unassembled WGS sequence"/>
</dbReference>
<evidence type="ECO:0000313" key="7">
    <source>
        <dbReference type="Proteomes" id="UP000028007"/>
    </source>
</evidence>
<feature type="domain" description="Carbohydrate kinase FGGY C-terminal" evidence="5">
    <location>
        <begin position="247"/>
        <end position="306"/>
    </location>
</feature>
<protein>
    <submittedName>
        <fullName evidence="6">Carbohydrate kinase</fullName>
    </submittedName>
</protein>
<organism evidence="6 7">
    <name type="scientific">Pedobacter antarcticus 4BY</name>
    <dbReference type="NCBI Taxonomy" id="1358423"/>
    <lineage>
        <taxon>Bacteria</taxon>
        <taxon>Pseudomonadati</taxon>
        <taxon>Bacteroidota</taxon>
        <taxon>Sphingobacteriia</taxon>
        <taxon>Sphingobacteriales</taxon>
        <taxon>Sphingobacteriaceae</taxon>
        <taxon>Pedobacter</taxon>
    </lineage>
</organism>
<dbReference type="PANTHER" id="PTHR10196:SF57">
    <property type="entry name" value="XYLULOSE KINASE"/>
    <property type="match status" value="1"/>
</dbReference>
<dbReference type="InterPro" id="IPR049382">
    <property type="entry name" value="FGGY_C_2"/>
</dbReference>
<evidence type="ECO:0000256" key="1">
    <source>
        <dbReference type="ARBA" id="ARBA00009156"/>
    </source>
</evidence>
<name>A0A081PBL7_9SPHI</name>
<dbReference type="GO" id="GO:0004856">
    <property type="term" value="F:D-xylulokinase activity"/>
    <property type="evidence" value="ECO:0007669"/>
    <property type="project" value="TreeGrafter"/>
</dbReference>
<dbReference type="CDD" id="cd07772">
    <property type="entry name" value="ASKHA_NBD_FGGY_NaCK-like"/>
    <property type="match status" value="1"/>
</dbReference>
<dbReference type="eggNOG" id="COG1070">
    <property type="taxonomic scope" value="Bacteria"/>
</dbReference>
<dbReference type="GO" id="GO:0005829">
    <property type="term" value="C:cytosol"/>
    <property type="evidence" value="ECO:0007669"/>
    <property type="project" value="TreeGrafter"/>
</dbReference>
<comment type="caution">
    <text evidence="6">The sequence shown here is derived from an EMBL/GenBank/DDBJ whole genome shotgun (WGS) entry which is preliminary data.</text>
</comment>
<evidence type="ECO:0000259" key="5">
    <source>
        <dbReference type="Pfam" id="PF21546"/>
    </source>
</evidence>
<evidence type="ECO:0000256" key="2">
    <source>
        <dbReference type="ARBA" id="ARBA00022679"/>
    </source>
</evidence>
<feature type="domain" description="Carbohydrate kinase FGGY N-terminal" evidence="4">
    <location>
        <begin position="6"/>
        <end position="197"/>
    </location>
</feature>
<dbReference type="InterPro" id="IPR018484">
    <property type="entry name" value="FGGY_N"/>
</dbReference>
<keyword evidence="7" id="KW-1185">Reference proteome</keyword>
<accession>A0A081PBL7</accession>
<evidence type="ECO:0000259" key="4">
    <source>
        <dbReference type="Pfam" id="PF00370"/>
    </source>
</evidence>
<sequence length="464" mass="53230">MMAVPVIVIFDVGKTNKKVFVFNEDYEIVYERSARFTETYDEDGDVCENLESLRSSVFNALHELLARKDFMVRAVNFSGYGASLVFTDESGKPLTPLYNYLKSYPLDLQNEFDKKYGQGDRIAAETSSPALGSLNSGMQLYRVKNERPALFNKIRYALHLPQYLSFMVTGQAVSGLTSIGCHTRLWDFGKQNYHPWVIEEELDKKLAPLMTEDQAFDVELDGHSFKAGPGLHDSSAALIPYLINFHEPFILISTGTWCITMNPFREEVLTAQELDQDCLCYLQYKGKAVAASRIFAGYEHEQQVKRIAEHFNEHTGFYRGFHLNAELAERIFQENAEKTENLKWSKTSGFDKKMLNRFKTAEEAYYYFILDIVKQQFVSSRLVMKSKQLKRIFVDGGFSKNQIYMNFLARFFSEMEVYAASMAQASAIGAALAIHEHWNTQPIPDHIIELKYYAGKIPFKPTHL</sequence>
<dbReference type="EMBL" id="JNFF01000117">
    <property type="protein sequence ID" value="KEQ28090.1"/>
    <property type="molecule type" value="Genomic_DNA"/>
</dbReference>
<reference evidence="6 7" key="1">
    <citation type="journal article" date="1992" name="Int. J. Syst. Bacteriol.">
        <title>Sphingobacterium antarcticus sp. nov. a Psychrotrophic Bacterium from the Soils of Schirmacher Oasis, Antarctica.</title>
        <authorList>
            <person name="Shivaji S."/>
            <person name="Ray M.K."/>
            <person name="Rao N.S."/>
            <person name="Saiserr L."/>
            <person name="Jagannadham M.V."/>
            <person name="Kumar G.S."/>
            <person name="Reddy G."/>
            <person name="Bhargava P.M."/>
        </authorList>
    </citation>
    <scope>NUCLEOTIDE SEQUENCE [LARGE SCALE GENOMIC DNA]</scope>
    <source>
        <strain evidence="6 7">4BY</strain>
    </source>
</reference>
<dbReference type="SUPFAM" id="SSF53067">
    <property type="entry name" value="Actin-like ATPase domain"/>
    <property type="match status" value="2"/>
</dbReference>
<proteinExistence type="inferred from homology"/>
<dbReference type="Gene3D" id="3.30.420.40">
    <property type="match status" value="2"/>
</dbReference>
<evidence type="ECO:0000313" key="6">
    <source>
        <dbReference type="EMBL" id="KEQ28090.1"/>
    </source>
</evidence>
<keyword evidence="3 6" id="KW-0418">Kinase</keyword>
<dbReference type="Pfam" id="PF00370">
    <property type="entry name" value="FGGY_N"/>
    <property type="match status" value="1"/>
</dbReference>
<comment type="similarity">
    <text evidence="1">Belongs to the FGGY kinase family.</text>
</comment>
<dbReference type="Pfam" id="PF21546">
    <property type="entry name" value="FGGY_C_2"/>
    <property type="match status" value="1"/>
</dbReference>
<dbReference type="GO" id="GO:0005997">
    <property type="term" value="P:xylulose metabolic process"/>
    <property type="evidence" value="ECO:0007669"/>
    <property type="project" value="TreeGrafter"/>
</dbReference>
<keyword evidence="2" id="KW-0808">Transferase</keyword>
<evidence type="ECO:0000256" key="3">
    <source>
        <dbReference type="ARBA" id="ARBA00022777"/>
    </source>
</evidence>
<dbReference type="InterPro" id="IPR043129">
    <property type="entry name" value="ATPase_NBD"/>
</dbReference>